<evidence type="ECO:0000313" key="2">
    <source>
        <dbReference type="Proteomes" id="UP001173578"/>
    </source>
</evidence>
<proteinExistence type="predicted"/>
<organism evidence="1 2">
    <name type="scientific">Empedobacter falsenii</name>
    <dbReference type="NCBI Taxonomy" id="343874"/>
    <lineage>
        <taxon>Bacteria</taxon>
        <taxon>Pseudomonadati</taxon>
        <taxon>Bacteroidota</taxon>
        <taxon>Flavobacteriia</taxon>
        <taxon>Flavobacteriales</taxon>
        <taxon>Weeksellaceae</taxon>
        <taxon>Empedobacter</taxon>
    </lineage>
</organism>
<dbReference type="Proteomes" id="UP001173578">
    <property type="component" value="Unassembled WGS sequence"/>
</dbReference>
<dbReference type="RefSeq" id="WP_286486073.1">
    <property type="nucleotide sequence ID" value="NZ_JACALR010000004.1"/>
</dbReference>
<reference evidence="1" key="2">
    <citation type="journal article" date="2022" name="Sci. Total Environ.">
        <title>Prevalence, transmission, and molecular epidemiology of tet(X)-positive bacteria among humans, animals, and environmental niches in China: An epidemiological, and genomic-based study.</title>
        <authorList>
            <person name="Dong N."/>
            <person name="Zeng Y."/>
            <person name="Cai C."/>
            <person name="Sun C."/>
            <person name="Lu J."/>
            <person name="Liu C."/>
            <person name="Zhou H."/>
            <person name="Sun Q."/>
            <person name="Shu L."/>
            <person name="Wang H."/>
            <person name="Wang Y."/>
            <person name="Wang S."/>
            <person name="Wu C."/>
            <person name="Chan E.W."/>
            <person name="Chen G."/>
            <person name="Shen Z."/>
            <person name="Chen S."/>
            <person name="Zhang R."/>
        </authorList>
    </citation>
    <scope>NUCLEOTIDE SEQUENCE</scope>
    <source>
        <strain evidence="1">210</strain>
    </source>
</reference>
<comment type="caution">
    <text evidence="1">The sequence shown here is derived from an EMBL/GenBank/DDBJ whole genome shotgun (WGS) entry which is preliminary data.</text>
</comment>
<dbReference type="AlphaFoldDB" id="A0AAW7DJ17"/>
<evidence type="ECO:0000313" key="1">
    <source>
        <dbReference type="EMBL" id="MDM1551525.1"/>
    </source>
</evidence>
<accession>A0AAW7DJ17</accession>
<name>A0AAW7DJ17_9FLAO</name>
<gene>
    <name evidence="1" type="ORF">HX095_09890</name>
</gene>
<reference evidence="1" key="1">
    <citation type="submission" date="2020-06" db="EMBL/GenBank/DDBJ databases">
        <authorList>
            <person name="Dong N."/>
        </authorList>
    </citation>
    <scope>NUCLEOTIDE SEQUENCE</scope>
    <source>
        <strain evidence="1">210</strain>
    </source>
</reference>
<dbReference type="InterPro" id="IPR036397">
    <property type="entry name" value="RNaseH_sf"/>
</dbReference>
<evidence type="ECO:0008006" key="3">
    <source>
        <dbReference type="Google" id="ProtNLM"/>
    </source>
</evidence>
<dbReference type="GO" id="GO:0003676">
    <property type="term" value="F:nucleic acid binding"/>
    <property type="evidence" value="ECO:0007669"/>
    <property type="project" value="InterPro"/>
</dbReference>
<protein>
    <recommendedName>
        <fullName evidence="3">Integrase catalytic domain-containing protein</fullName>
    </recommendedName>
</protein>
<dbReference type="Gene3D" id="3.30.420.10">
    <property type="entry name" value="Ribonuclease H-like superfamily/Ribonuclease H"/>
    <property type="match status" value="1"/>
</dbReference>
<sequence length="681" mass="79420">MPYLWTNNKVAVEKEELVPRFWNSINSLMSELNRYKDKPYGIKRLQLGGNGRKMLVDFDTLKDEIQEALGDPRKVDNPLEMFFEWDADAPTYYAKFKRAGSALEQKEQDRYVLNASVMKAVIKLEQARISERVKLKGSTRGIYDTLIKDMIDFQHYLKLNYETTHTLPTSIRFKDLFKACKEDLYYPLIKDPEGKSTQNARKVSARIEMVLNALFKNQKHKPTPTEVARNYEAFINGYAEIYDSNTGEIFDPKEFEKLSSSTIVSYINKWENAIATQRSRAGDRQKYISKFAPAAEMDLPVFSGSLMSIDDRQPPFWYEKGKRMWFYLGLDVASQAFTTVVWGKSKEGLIVEFYREMVRNYVAWGLPLPYELECESSLNSSYRDTLLKPGHMFQNVRIEANNARGKYIERMFGKVRYGEEKKAIGWIARPTAKKESNQKSTEDKIIIPYNQLVEDRLAEIENWNNSPHPQDSSLSRWDYFEQNQSKDLKPINWHGILPYIGHYTKTSCNVAKINLQGRKRAIAENGKILTGESLIEKMRMIEGKDLEVYWLDDQEGNVMKAYAYYNDKFVCEIMEMPRYNRAKAEQTDSCKEAMSLQSAYAITVEMYTREKLKGIEDINIVDRTPTRVNNNFSFNRNRKFEVKEIEEPEIFEDDLEEIETELMLDNVAQASTIRSWRSSLQ</sequence>
<dbReference type="EMBL" id="JACALR010000004">
    <property type="protein sequence ID" value="MDM1551525.1"/>
    <property type="molecule type" value="Genomic_DNA"/>
</dbReference>